<evidence type="ECO:0000313" key="3">
    <source>
        <dbReference type="Proteomes" id="UP000299102"/>
    </source>
</evidence>
<keyword evidence="3" id="KW-1185">Reference proteome</keyword>
<feature type="region of interest" description="Disordered" evidence="1">
    <location>
        <begin position="1"/>
        <end position="24"/>
    </location>
</feature>
<comment type="caution">
    <text evidence="2">The sequence shown here is derived from an EMBL/GenBank/DDBJ whole genome shotgun (WGS) entry which is preliminary data.</text>
</comment>
<dbReference type="EMBL" id="BGZK01000903">
    <property type="protein sequence ID" value="GBP64614.1"/>
    <property type="molecule type" value="Genomic_DNA"/>
</dbReference>
<dbReference type="AlphaFoldDB" id="A0A4C1XPW9"/>
<organism evidence="2 3">
    <name type="scientific">Eumeta variegata</name>
    <name type="common">Bagworm moth</name>
    <name type="synonym">Eumeta japonica</name>
    <dbReference type="NCBI Taxonomy" id="151549"/>
    <lineage>
        <taxon>Eukaryota</taxon>
        <taxon>Metazoa</taxon>
        <taxon>Ecdysozoa</taxon>
        <taxon>Arthropoda</taxon>
        <taxon>Hexapoda</taxon>
        <taxon>Insecta</taxon>
        <taxon>Pterygota</taxon>
        <taxon>Neoptera</taxon>
        <taxon>Endopterygota</taxon>
        <taxon>Lepidoptera</taxon>
        <taxon>Glossata</taxon>
        <taxon>Ditrysia</taxon>
        <taxon>Tineoidea</taxon>
        <taxon>Psychidae</taxon>
        <taxon>Oiketicinae</taxon>
        <taxon>Eumeta</taxon>
    </lineage>
</organism>
<sequence length="104" mass="11496">MQSRGAKEYTSNQSVSGHAAHGHSRFWRSHQGVAVVLGRNRISDGGQSGVIVRRGVVEEEPDHRNSHSPVEPAHVLQSSWPRGPITTTIYANETLSYIYMCITI</sequence>
<dbReference type="Proteomes" id="UP000299102">
    <property type="component" value="Unassembled WGS sequence"/>
</dbReference>
<reference evidence="2 3" key="1">
    <citation type="journal article" date="2019" name="Commun. Biol.">
        <title>The bagworm genome reveals a unique fibroin gene that provides high tensile strength.</title>
        <authorList>
            <person name="Kono N."/>
            <person name="Nakamura H."/>
            <person name="Ohtoshi R."/>
            <person name="Tomita M."/>
            <person name="Numata K."/>
            <person name="Arakawa K."/>
        </authorList>
    </citation>
    <scope>NUCLEOTIDE SEQUENCE [LARGE SCALE GENOMIC DNA]</scope>
</reference>
<protein>
    <submittedName>
        <fullName evidence="2">Uncharacterized protein</fullName>
    </submittedName>
</protein>
<gene>
    <name evidence="2" type="ORF">EVAR_46543_1</name>
</gene>
<accession>A0A4C1XPW9</accession>
<evidence type="ECO:0000313" key="2">
    <source>
        <dbReference type="EMBL" id="GBP64614.1"/>
    </source>
</evidence>
<proteinExistence type="predicted"/>
<feature type="compositionally biased region" description="Polar residues" evidence="1">
    <location>
        <begin position="1"/>
        <end position="16"/>
    </location>
</feature>
<evidence type="ECO:0000256" key="1">
    <source>
        <dbReference type="SAM" id="MobiDB-lite"/>
    </source>
</evidence>
<name>A0A4C1XPW9_EUMVA</name>